<comment type="caution">
    <text evidence="1">The sequence shown here is derived from an EMBL/GenBank/DDBJ whole genome shotgun (WGS) entry which is preliminary data.</text>
</comment>
<reference evidence="1" key="1">
    <citation type="submission" date="2020-10" db="EMBL/GenBank/DDBJ databases">
        <authorList>
            <person name="Gilroy R."/>
        </authorList>
    </citation>
    <scope>NUCLEOTIDE SEQUENCE</scope>
    <source>
        <strain evidence="1">B2-16538</strain>
    </source>
</reference>
<accession>A0A9D9J4G0</accession>
<dbReference type="PROSITE" id="PS51257">
    <property type="entry name" value="PROKAR_LIPOPROTEIN"/>
    <property type="match status" value="1"/>
</dbReference>
<organism evidence="1 2">
    <name type="scientific">Candidatus Cryptobacteroides excrementavium</name>
    <dbReference type="NCBI Taxonomy" id="2840759"/>
    <lineage>
        <taxon>Bacteria</taxon>
        <taxon>Pseudomonadati</taxon>
        <taxon>Bacteroidota</taxon>
        <taxon>Bacteroidia</taxon>
        <taxon>Bacteroidales</taxon>
        <taxon>Candidatus Cryptobacteroides</taxon>
    </lineage>
</organism>
<reference evidence="1" key="2">
    <citation type="journal article" date="2021" name="PeerJ">
        <title>Extensive microbial diversity within the chicken gut microbiome revealed by metagenomics and culture.</title>
        <authorList>
            <person name="Gilroy R."/>
            <person name="Ravi A."/>
            <person name="Getino M."/>
            <person name="Pursley I."/>
            <person name="Horton D.L."/>
            <person name="Alikhan N.F."/>
            <person name="Baker D."/>
            <person name="Gharbi K."/>
            <person name="Hall N."/>
            <person name="Watson M."/>
            <person name="Adriaenssens E.M."/>
            <person name="Foster-Nyarko E."/>
            <person name="Jarju S."/>
            <person name="Secka A."/>
            <person name="Antonio M."/>
            <person name="Oren A."/>
            <person name="Chaudhuri R.R."/>
            <person name="La Ragione R."/>
            <person name="Hildebrand F."/>
            <person name="Pallen M.J."/>
        </authorList>
    </citation>
    <scope>NUCLEOTIDE SEQUENCE</scope>
    <source>
        <strain evidence="1">B2-16538</strain>
    </source>
</reference>
<evidence type="ECO:0000313" key="1">
    <source>
        <dbReference type="EMBL" id="MBO8486433.1"/>
    </source>
</evidence>
<proteinExistence type="predicted"/>
<evidence type="ECO:0008006" key="3">
    <source>
        <dbReference type="Google" id="ProtNLM"/>
    </source>
</evidence>
<dbReference type="Pfam" id="PF16141">
    <property type="entry name" value="GH18_BT1044-like"/>
    <property type="match status" value="1"/>
</dbReference>
<name>A0A9D9J4G0_9BACT</name>
<dbReference type="AlphaFoldDB" id="A0A9D9J4G0"/>
<gene>
    <name evidence="1" type="ORF">IAB78_08435</name>
</gene>
<dbReference type="InterPro" id="IPR032320">
    <property type="entry name" value="GH18_BT1044-like"/>
</dbReference>
<protein>
    <recommendedName>
        <fullName evidence="3">Lipoprotein</fullName>
    </recommendedName>
</protein>
<dbReference type="Proteomes" id="UP000823750">
    <property type="component" value="Unassembled WGS sequence"/>
</dbReference>
<dbReference type="EMBL" id="JADILX010000127">
    <property type="protein sequence ID" value="MBO8486433.1"/>
    <property type="molecule type" value="Genomic_DNA"/>
</dbReference>
<sequence length="305" mass="34380">MSRMINILLAVAGMAILSGCSDWTRMESIPVESIYPWDRDPELWEAYKENLRDYKSHEHTMVYVRFENSPENPVSEKGSLRSLPDSIDIVSLTNADNFSQFDAEDMAWMESVGTKVLYQLDIAGRLDEFSDAAKLDAYIDGVIASVKSNGLDGYSFTGTPKSGDQQREEMSRKIVEKLDKARTSGQLIVFEGSHSFIVKEDIPKIDLFVLPTENVERSWDLNNILTGAKDYGVPEEKILIATKLDGVYYDEDNVELPVVQAMADNVNRYGPMAGLALYGIEDDYFHMDGTWMTVRSAIERLNPSK</sequence>
<evidence type="ECO:0000313" key="2">
    <source>
        <dbReference type="Proteomes" id="UP000823750"/>
    </source>
</evidence>